<evidence type="ECO:0000256" key="8">
    <source>
        <dbReference type="ARBA" id="ARBA00022763"/>
    </source>
</evidence>
<dbReference type="GO" id="GO:0000701">
    <property type="term" value="F:purine-specific mismatch base pair DNA N-glycosylase activity"/>
    <property type="evidence" value="ECO:0007669"/>
    <property type="project" value="UniProtKB-EC"/>
</dbReference>
<dbReference type="Gene3D" id="3.90.79.10">
    <property type="entry name" value="Nucleoside Triphosphate Pyrophosphohydrolase"/>
    <property type="match status" value="1"/>
</dbReference>
<comment type="similarity">
    <text evidence="3 14">Belongs to the Nth/MutY family.</text>
</comment>
<accession>A0A5A7MSK1</accession>
<dbReference type="PROSITE" id="PS01155">
    <property type="entry name" value="ENDONUCLEASE_III_2"/>
    <property type="match status" value="1"/>
</dbReference>
<keyword evidence="9" id="KW-0378">Hydrolase</keyword>
<evidence type="ECO:0000256" key="5">
    <source>
        <dbReference type="ARBA" id="ARBA00022023"/>
    </source>
</evidence>
<feature type="region of interest" description="Disordered" evidence="15">
    <location>
        <begin position="1"/>
        <end position="20"/>
    </location>
</feature>
<dbReference type="InterPro" id="IPR015797">
    <property type="entry name" value="NUDIX_hydrolase-like_dom_sf"/>
</dbReference>
<reference evidence="17 18" key="1">
    <citation type="submission" date="2019-09" db="EMBL/GenBank/DDBJ databases">
        <title>NBRP : Genome information of microbial organism related human and environment.</title>
        <authorList>
            <person name="Hattori M."/>
            <person name="Oshima K."/>
            <person name="Inaba H."/>
            <person name="Suda W."/>
            <person name="Sakamoto M."/>
            <person name="Iino T."/>
            <person name="Kitahara M."/>
            <person name="Oshida Y."/>
            <person name="Iida T."/>
            <person name="Kudo T."/>
            <person name="Itoh T."/>
            <person name="Ohkuma M."/>
        </authorList>
    </citation>
    <scope>NUCLEOTIDE SEQUENCE [LARGE SCALE GENOMIC DNA]</scope>
    <source>
        <strain evidence="17 18">Hi-2</strain>
    </source>
</reference>
<dbReference type="PANTHER" id="PTHR42944:SF1">
    <property type="entry name" value="ADENINE DNA GLYCOSYLASE"/>
    <property type="match status" value="1"/>
</dbReference>
<dbReference type="SUPFAM" id="SSF55811">
    <property type="entry name" value="Nudix"/>
    <property type="match status" value="1"/>
</dbReference>
<comment type="caution">
    <text evidence="17">The sequence shown here is derived from an EMBL/GenBank/DDBJ whole genome shotgun (WGS) entry which is preliminary data.</text>
</comment>
<dbReference type="InterPro" id="IPR004036">
    <property type="entry name" value="Endonuclease-III-like_CS2"/>
</dbReference>
<dbReference type="GO" id="GO:0006284">
    <property type="term" value="P:base-excision repair"/>
    <property type="evidence" value="ECO:0007669"/>
    <property type="project" value="UniProtKB-UniRule"/>
</dbReference>
<dbReference type="Pfam" id="PF00730">
    <property type="entry name" value="HhH-GPD"/>
    <property type="match status" value="1"/>
</dbReference>
<dbReference type="GO" id="GO:0035485">
    <property type="term" value="F:adenine/guanine mispair binding"/>
    <property type="evidence" value="ECO:0007669"/>
    <property type="project" value="TreeGrafter"/>
</dbReference>
<dbReference type="InterPro" id="IPR029119">
    <property type="entry name" value="MutY_C"/>
</dbReference>
<dbReference type="InterPro" id="IPR044298">
    <property type="entry name" value="MIG/MutY"/>
</dbReference>
<dbReference type="InterPro" id="IPR005760">
    <property type="entry name" value="A/G_AdeGlyc_MutY"/>
</dbReference>
<dbReference type="FunFam" id="1.10.340.30:FF:000002">
    <property type="entry name" value="Adenine DNA glycosylase"/>
    <property type="match status" value="1"/>
</dbReference>
<evidence type="ECO:0000256" key="4">
    <source>
        <dbReference type="ARBA" id="ARBA00012045"/>
    </source>
</evidence>
<proteinExistence type="inferred from homology"/>
<protein>
    <recommendedName>
        <fullName evidence="5 14">Adenine DNA glycosylase</fullName>
        <ecNumber evidence="4 14">3.2.2.31</ecNumber>
    </recommendedName>
</protein>
<name>A0A5A7MSK1_9PROT</name>
<dbReference type="AlphaFoldDB" id="A0A5A7MSK1"/>
<evidence type="ECO:0000256" key="15">
    <source>
        <dbReference type="SAM" id="MobiDB-lite"/>
    </source>
</evidence>
<dbReference type="CDD" id="cd03431">
    <property type="entry name" value="NUDIX_DNA_Glycosylase_C-MutY"/>
    <property type="match status" value="1"/>
</dbReference>
<gene>
    <name evidence="17" type="ORF">JCM17844_16350</name>
</gene>
<evidence type="ECO:0000256" key="1">
    <source>
        <dbReference type="ARBA" id="ARBA00000843"/>
    </source>
</evidence>
<keyword evidence="11" id="KW-0411">Iron-sulfur</keyword>
<dbReference type="GO" id="GO:0051539">
    <property type="term" value="F:4 iron, 4 sulfur cluster binding"/>
    <property type="evidence" value="ECO:0007669"/>
    <property type="project" value="UniProtKB-UniRule"/>
</dbReference>
<dbReference type="CDD" id="cd00056">
    <property type="entry name" value="ENDO3c"/>
    <property type="match status" value="1"/>
</dbReference>
<dbReference type="SUPFAM" id="SSF48150">
    <property type="entry name" value="DNA-glycosylase"/>
    <property type="match status" value="1"/>
</dbReference>
<dbReference type="GO" id="GO:0006298">
    <property type="term" value="P:mismatch repair"/>
    <property type="evidence" value="ECO:0007669"/>
    <property type="project" value="TreeGrafter"/>
</dbReference>
<dbReference type="NCBIfam" id="TIGR01084">
    <property type="entry name" value="mutY"/>
    <property type="match status" value="1"/>
</dbReference>
<dbReference type="Gene3D" id="1.10.340.30">
    <property type="entry name" value="Hypothetical protein, domain 2"/>
    <property type="match status" value="1"/>
</dbReference>
<evidence type="ECO:0000256" key="14">
    <source>
        <dbReference type="RuleBase" id="RU365096"/>
    </source>
</evidence>
<dbReference type="EC" id="3.2.2.31" evidence="4 14"/>
<dbReference type="InterPro" id="IPR023170">
    <property type="entry name" value="HhH_base_excis_C"/>
</dbReference>
<dbReference type="GO" id="GO:0032357">
    <property type="term" value="F:oxidized purine DNA binding"/>
    <property type="evidence" value="ECO:0007669"/>
    <property type="project" value="TreeGrafter"/>
</dbReference>
<evidence type="ECO:0000256" key="3">
    <source>
        <dbReference type="ARBA" id="ARBA00008343"/>
    </source>
</evidence>
<dbReference type="GO" id="GO:0046872">
    <property type="term" value="F:metal ion binding"/>
    <property type="evidence" value="ECO:0007669"/>
    <property type="project" value="UniProtKB-UniRule"/>
</dbReference>
<dbReference type="SMART" id="SM00478">
    <property type="entry name" value="ENDO3c"/>
    <property type="match status" value="1"/>
</dbReference>
<evidence type="ECO:0000256" key="12">
    <source>
        <dbReference type="ARBA" id="ARBA00023204"/>
    </source>
</evidence>
<comment type="function">
    <text evidence="2">Adenine glycosylase active on G-A mispairs. MutY also corrects error-prone DNA synthesis past GO lesions which are due to the oxidatively damaged form of guanine: 7,8-dihydro-8-oxoguanine (8-oxo-dGTP).</text>
</comment>
<feature type="domain" description="HhH-GPD" evidence="16">
    <location>
        <begin position="60"/>
        <end position="209"/>
    </location>
</feature>
<dbReference type="Gene3D" id="1.10.1670.10">
    <property type="entry name" value="Helix-hairpin-Helix base-excision DNA repair enzymes (C-terminal)"/>
    <property type="match status" value="1"/>
</dbReference>
<evidence type="ECO:0000256" key="7">
    <source>
        <dbReference type="ARBA" id="ARBA00022723"/>
    </source>
</evidence>
<evidence type="ECO:0000313" key="17">
    <source>
        <dbReference type="EMBL" id="GEQ97998.1"/>
    </source>
</evidence>
<comment type="cofactor">
    <cofactor evidence="14">
        <name>[4Fe-4S] cluster</name>
        <dbReference type="ChEBI" id="CHEBI:49883"/>
    </cofactor>
    <text evidence="14">Binds 1 [4Fe-4S] cluster.</text>
</comment>
<evidence type="ECO:0000256" key="6">
    <source>
        <dbReference type="ARBA" id="ARBA00022485"/>
    </source>
</evidence>
<dbReference type="PANTHER" id="PTHR42944">
    <property type="entry name" value="ADENINE DNA GLYCOSYLASE"/>
    <property type="match status" value="1"/>
</dbReference>
<dbReference type="Proteomes" id="UP000322084">
    <property type="component" value="Unassembled WGS sequence"/>
</dbReference>
<keyword evidence="12" id="KW-0234">DNA repair</keyword>
<dbReference type="InterPro" id="IPR011257">
    <property type="entry name" value="DNA_glycosylase"/>
</dbReference>
<comment type="catalytic activity">
    <reaction evidence="1 14">
        <text>Hydrolyzes free adenine bases from 7,8-dihydro-8-oxoguanine:adenine mismatched double-stranded DNA, leaving an apurinic site.</text>
        <dbReference type="EC" id="3.2.2.31"/>
    </reaction>
</comment>
<keyword evidence="6" id="KW-0004">4Fe-4S</keyword>
<dbReference type="InterPro" id="IPR003265">
    <property type="entry name" value="HhH-GPD_domain"/>
</dbReference>
<sequence>MSSTLRPETQPRMGTISKNRPDELSGALLAWYDRHQRVLPWRARGGKAPDPYHVWLSEIMLQQTTVQAVKPYFEGFVACWPTVKDLANAPLEAVLDRWAGLGYYARARNLHACACKIVADFGGCFPPDEKTLKTLPGIGDYTAGAIAAIAFGKVAAAVDGNVERVISRLRFIDEPLPKAKKAIRAETLVLVPDRRAGDFAQSLMDLGATICTVRAPKCGICPWEGACIAHAKGRMEELPIKPAKKIKPVRHALAFWLESDGDVLLRRRPAKGLLGGMLEVPSSPWGDVPLDDDAALAHAPNAADWTILEGVVRHTFTHFHFHMKVARAHIRADARPDGLWVPMHDLDGLPTVMRKVAHMVQKQKT</sequence>
<keyword evidence="8 14" id="KW-0227">DNA damage</keyword>
<dbReference type="Pfam" id="PF14815">
    <property type="entry name" value="NUDIX_4"/>
    <property type="match status" value="1"/>
</dbReference>
<dbReference type="RefSeq" id="WP_210431580.1">
    <property type="nucleotide sequence ID" value="NZ_BKCL01000004.1"/>
</dbReference>
<keyword evidence="10 14" id="KW-0408">Iron</keyword>
<keyword evidence="13 14" id="KW-0326">Glycosidase</keyword>
<evidence type="ECO:0000256" key="13">
    <source>
        <dbReference type="ARBA" id="ARBA00023295"/>
    </source>
</evidence>
<evidence type="ECO:0000256" key="2">
    <source>
        <dbReference type="ARBA" id="ARBA00002933"/>
    </source>
</evidence>
<evidence type="ECO:0000256" key="9">
    <source>
        <dbReference type="ARBA" id="ARBA00022801"/>
    </source>
</evidence>
<keyword evidence="7" id="KW-0479">Metal-binding</keyword>
<dbReference type="EMBL" id="BKCL01000004">
    <property type="protein sequence ID" value="GEQ97998.1"/>
    <property type="molecule type" value="Genomic_DNA"/>
</dbReference>
<evidence type="ECO:0000313" key="18">
    <source>
        <dbReference type="Proteomes" id="UP000322084"/>
    </source>
</evidence>
<evidence type="ECO:0000256" key="10">
    <source>
        <dbReference type="ARBA" id="ARBA00023004"/>
    </source>
</evidence>
<evidence type="ECO:0000256" key="11">
    <source>
        <dbReference type="ARBA" id="ARBA00023014"/>
    </source>
</evidence>
<dbReference type="GO" id="GO:0034039">
    <property type="term" value="F:8-oxo-7,8-dihydroguanine DNA N-glycosylase activity"/>
    <property type="evidence" value="ECO:0007669"/>
    <property type="project" value="TreeGrafter"/>
</dbReference>
<organism evidence="17 18">
    <name type="scientific">Iodidimonas gelatinilytica</name>
    <dbReference type="NCBI Taxonomy" id="1236966"/>
    <lineage>
        <taxon>Bacteria</taxon>
        <taxon>Pseudomonadati</taxon>
        <taxon>Pseudomonadota</taxon>
        <taxon>Alphaproteobacteria</taxon>
        <taxon>Iodidimonadales</taxon>
        <taxon>Iodidimonadaceae</taxon>
        <taxon>Iodidimonas</taxon>
    </lineage>
</organism>
<evidence type="ECO:0000259" key="16">
    <source>
        <dbReference type="SMART" id="SM00478"/>
    </source>
</evidence>